<keyword evidence="3" id="KW-1185">Reference proteome</keyword>
<feature type="transmembrane region" description="Helical" evidence="1">
    <location>
        <begin position="44"/>
        <end position="60"/>
    </location>
</feature>
<evidence type="ECO:0000256" key="1">
    <source>
        <dbReference type="SAM" id="Phobius"/>
    </source>
</evidence>
<name>A0A6I3IRR2_9MICO</name>
<evidence type="ECO:0000313" key="2">
    <source>
        <dbReference type="EMBL" id="MTB71369.1"/>
    </source>
</evidence>
<gene>
    <name evidence="2" type="ORF">GGG17_05170</name>
</gene>
<protein>
    <submittedName>
        <fullName evidence="2">Uncharacterized protein</fullName>
    </submittedName>
</protein>
<dbReference type="EMBL" id="WLVL01000019">
    <property type="protein sequence ID" value="MTB71369.1"/>
    <property type="molecule type" value="Genomic_DNA"/>
</dbReference>
<organism evidence="2 3">
    <name type="scientific">Arsenicicoccus cauae</name>
    <dbReference type="NCBI Taxonomy" id="2663847"/>
    <lineage>
        <taxon>Bacteria</taxon>
        <taxon>Bacillati</taxon>
        <taxon>Actinomycetota</taxon>
        <taxon>Actinomycetes</taxon>
        <taxon>Micrococcales</taxon>
        <taxon>Intrasporangiaceae</taxon>
        <taxon>Arsenicicoccus</taxon>
    </lineage>
</organism>
<sequence>MRQKSWLGPVIALLLAGVAMIADVTGALPALSPARRFAREHGEAGWLCALVLAACSIVLFRQRREDDRLKAAVDETRLRQVRADIALLDDAIGGLSERSGPRRALHALDGDEERFSSTLFGDRLRALQDRLPQVWMRVYDDELREAVTELISALDGYWVTLEPELERVGHPVDALYDMRVVPSGTVPGEHSKESDSIRRRRFKQLREQRWYFLGALAEVERRLYDLRTEAGLIDSKL</sequence>
<dbReference type="Proteomes" id="UP000431092">
    <property type="component" value="Unassembled WGS sequence"/>
</dbReference>
<evidence type="ECO:0000313" key="3">
    <source>
        <dbReference type="Proteomes" id="UP000431092"/>
    </source>
</evidence>
<reference evidence="2 3" key="1">
    <citation type="submission" date="2019-11" db="EMBL/GenBank/DDBJ databases">
        <title>Whole genome sequencing identifies a novel species of the genus Arsenicicoccus isolated from human blood.</title>
        <authorList>
            <person name="Jeong J.H."/>
            <person name="Kweon O.J."/>
            <person name="Kim H.R."/>
            <person name="Kim T.-H."/>
            <person name="Ha S.-M."/>
            <person name="Lee M.-K."/>
        </authorList>
    </citation>
    <scope>NUCLEOTIDE SEQUENCE [LARGE SCALE GENOMIC DNA]</scope>
    <source>
        <strain evidence="2 3">MKL-02</strain>
    </source>
</reference>
<dbReference type="AlphaFoldDB" id="A0A6I3IRR2"/>
<dbReference type="RefSeq" id="WP_154592707.1">
    <property type="nucleotide sequence ID" value="NZ_WLVL01000019.1"/>
</dbReference>
<keyword evidence="1" id="KW-0812">Transmembrane</keyword>
<comment type="caution">
    <text evidence="2">The sequence shown here is derived from an EMBL/GenBank/DDBJ whole genome shotgun (WGS) entry which is preliminary data.</text>
</comment>
<keyword evidence="1" id="KW-1133">Transmembrane helix</keyword>
<keyword evidence="1" id="KW-0472">Membrane</keyword>
<accession>A0A6I3IRR2</accession>
<proteinExistence type="predicted"/>